<feature type="transmembrane region" description="Helical" evidence="6">
    <location>
        <begin position="135"/>
        <end position="159"/>
    </location>
</feature>
<dbReference type="EMBL" id="JAHRIQ010056666">
    <property type="protein sequence ID" value="MEQ2238964.1"/>
    <property type="molecule type" value="Genomic_DNA"/>
</dbReference>
<evidence type="ECO:0000256" key="1">
    <source>
        <dbReference type="ARBA" id="ARBA00004141"/>
    </source>
</evidence>
<evidence type="ECO:0000256" key="5">
    <source>
        <dbReference type="ARBA" id="ARBA00023136"/>
    </source>
</evidence>
<keyword evidence="2 6" id="KW-0813">Transport</keyword>
<keyword evidence="5 6" id="KW-0472">Membrane</keyword>
<dbReference type="InterPro" id="IPR036458">
    <property type="entry name" value="Na:dicarbo_symporter_sf"/>
</dbReference>
<evidence type="ECO:0000313" key="8">
    <source>
        <dbReference type="Proteomes" id="UP001482620"/>
    </source>
</evidence>
<dbReference type="InterPro" id="IPR001991">
    <property type="entry name" value="Na-dicarboxylate_symporter"/>
</dbReference>
<sequence>MMFISLFCFEGTLYRAVYLFSTKQYKTRKVRINVEPDDFNSTLEEDIEVHLVGKNIDGVNMPGLIAVSFFIGKTVGKIGNARKPFLEIITTVNGLSKDMVIMIMTYFPIAVVFMMTSYVYDTADRWQTAISLGKFVAVIFAGLVIHGVLVLPLICLLIVRRNPYLVIQGVTPALLRAMLVSRR</sequence>
<evidence type="ECO:0000256" key="3">
    <source>
        <dbReference type="ARBA" id="ARBA00022692"/>
    </source>
</evidence>
<protein>
    <recommendedName>
        <fullName evidence="6">Amino acid transporter</fullName>
    </recommendedName>
</protein>
<comment type="caution">
    <text evidence="6">Lacks conserved residue(s) required for the propagation of feature annotation.</text>
</comment>
<keyword evidence="8" id="KW-1185">Reference proteome</keyword>
<dbReference type="Pfam" id="PF00375">
    <property type="entry name" value="SDF"/>
    <property type="match status" value="1"/>
</dbReference>
<keyword evidence="3 6" id="KW-0812">Transmembrane</keyword>
<dbReference type="SUPFAM" id="SSF118215">
    <property type="entry name" value="Proton glutamate symport protein"/>
    <property type="match status" value="1"/>
</dbReference>
<keyword evidence="6" id="KW-0769">Symport</keyword>
<keyword evidence="4 6" id="KW-1133">Transmembrane helix</keyword>
<dbReference type="PANTHER" id="PTHR11958">
    <property type="entry name" value="SODIUM/DICARBOXYLATE SYMPORTER-RELATED"/>
    <property type="match status" value="1"/>
</dbReference>
<dbReference type="Proteomes" id="UP001482620">
    <property type="component" value="Unassembled WGS sequence"/>
</dbReference>
<evidence type="ECO:0000256" key="6">
    <source>
        <dbReference type="RuleBase" id="RU361216"/>
    </source>
</evidence>
<comment type="subcellular location">
    <subcellularLocation>
        <location evidence="1 6">Membrane</location>
        <topology evidence="1 6">Multi-pass membrane protein</topology>
    </subcellularLocation>
</comment>
<accession>A0ABV0U2F3</accession>
<proteinExistence type="inferred from homology"/>
<feature type="transmembrane region" description="Helical" evidence="6">
    <location>
        <begin position="99"/>
        <end position="120"/>
    </location>
</feature>
<dbReference type="PRINTS" id="PR00173">
    <property type="entry name" value="EDTRNSPORT"/>
</dbReference>
<evidence type="ECO:0000256" key="2">
    <source>
        <dbReference type="ARBA" id="ARBA00022448"/>
    </source>
</evidence>
<dbReference type="PANTHER" id="PTHR11958:SF63">
    <property type="entry name" value="AMINO ACID TRANSPORTER"/>
    <property type="match status" value="1"/>
</dbReference>
<gene>
    <name evidence="7" type="ORF">ILYODFUR_038842</name>
</gene>
<evidence type="ECO:0000313" key="7">
    <source>
        <dbReference type="EMBL" id="MEQ2238964.1"/>
    </source>
</evidence>
<name>A0ABV0U2F3_9TELE</name>
<comment type="caution">
    <text evidence="7">The sequence shown here is derived from an EMBL/GenBank/DDBJ whole genome shotgun (WGS) entry which is preliminary data.</text>
</comment>
<reference evidence="7 8" key="1">
    <citation type="submission" date="2021-06" db="EMBL/GenBank/DDBJ databases">
        <authorList>
            <person name="Palmer J.M."/>
        </authorList>
    </citation>
    <scope>NUCLEOTIDE SEQUENCE [LARGE SCALE GENOMIC DNA]</scope>
    <source>
        <strain evidence="8">if_2019</strain>
        <tissue evidence="7">Muscle</tissue>
    </source>
</reference>
<dbReference type="InterPro" id="IPR050746">
    <property type="entry name" value="DAACS"/>
</dbReference>
<dbReference type="Gene3D" id="1.10.3860.10">
    <property type="entry name" value="Sodium:dicarboxylate symporter"/>
    <property type="match status" value="1"/>
</dbReference>
<organism evidence="7 8">
    <name type="scientific">Ilyodon furcidens</name>
    <name type="common">goldbreast splitfin</name>
    <dbReference type="NCBI Taxonomy" id="33524"/>
    <lineage>
        <taxon>Eukaryota</taxon>
        <taxon>Metazoa</taxon>
        <taxon>Chordata</taxon>
        <taxon>Craniata</taxon>
        <taxon>Vertebrata</taxon>
        <taxon>Euteleostomi</taxon>
        <taxon>Actinopterygii</taxon>
        <taxon>Neopterygii</taxon>
        <taxon>Teleostei</taxon>
        <taxon>Neoteleostei</taxon>
        <taxon>Acanthomorphata</taxon>
        <taxon>Ovalentaria</taxon>
        <taxon>Atherinomorphae</taxon>
        <taxon>Cyprinodontiformes</taxon>
        <taxon>Goodeidae</taxon>
        <taxon>Ilyodon</taxon>
    </lineage>
</organism>
<comment type="similarity">
    <text evidence="6">Belongs to the dicarboxylate/amino acid:cation symporter (DAACS) (TC 2.A.23) family.</text>
</comment>
<evidence type="ECO:0000256" key="4">
    <source>
        <dbReference type="ARBA" id="ARBA00022989"/>
    </source>
</evidence>